<feature type="transmembrane region" description="Helical" evidence="1">
    <location>
        <begin position="697"/>
        <end position="716"/>
    </location>
</feature>
<name>A0A016SBY6_9BILA</name>
<dbReference type="EMBL" id="JARK01001593">
    <property type="protein sequence ID" value="EYB87814.1"/>
    <property type="molecule type" value="Genomic_DNA"/>
</dbReference>
<evidence type="ECO:0000256" key="2">
    <source>
        <dbReference type="SAM" id="SignalP"/>
    </source>
</evidence>
<feature type="transmembrane region" description="Helical" evidence="1">
    <location>
        <begin position="661"/>
        <end position="691"/>
    </location>
</feature>
<keyword evidence="2" id="KW-0732">Signal</keyword>
<keyword evidence="5" id="KW-1185">Reference proteome</keyword>
<keyword evidence="1" id="KW-0472">Membrane</keyword>
<evidence type="ECO:0000313" key="5">
    <source>
        <dbReference type="Proteomes" id="UP000024635"/>
    </source>
</evidence>
<organism evidence="4 5">
    <name type="scientific">Ancylostoma ceylanicum</name>
    <dbReference type="NCBI Taxonomy" id="53326"/>
    <lineage>
        <taxon>Eukaryota</taxon>
        <taxon>Metazoa</taxon>
        <taxon>Ecdysozoa</taxon>
        <taxon>Nematoda</taxon>
        <taxon>Chromadorea</taxon>
        <taxon>Rhabditida</taxon>
        <taxon>Rhabditina</taxon>
        <taxon>Rhabditomorpha</taxon>
        <taxon>Strongyloidea</taxon>
        <taxon>Ancylostomatidae</taxon>
        <taxon>Ancylostomatinae</taxon>
        <taxon>Ancylostoma</taxon>
    </lineage>
</organism>
<gene>
    <name evidence="4" type="primary">Acey_s0257.g419</name>
    <name evidence="4" type="ORF">Y032_0257g419</name>
</gene>
<dbReference type="OrthoDB" id="5870576at2759"/>
<dbReference type="Gene3D" id="2.60.40.3770">
    <property type="match status" value="1"/>
</dbReference>
<evidence type="ECO:0000313" key="4">
    <source>
        <dbReference type="EMBL" id="EYB87814.1"/>
    </source>
</evidence>
<dbReference type="InterPro" id="IPR009878">
    <property type="entry name" value="Phlebovirus_G2_fusion"/>
</dbReference>
<feature type="signal peptide" evidence="2">
    <location>
        <begin position="1"/>
        <end position="22"/>
    </location>
</feature>
<protein>
    <recommendedName>
        <fullName evidence="3">Phlebovirus glycoprotein G2 fusion domain-containing protein</fullName>
    </recommendedName>
</protein>
<keyword evidence="1" id="KW-0812">Transmembrane</keyword>
<accession>A0A016SBY6</accession>
<sequence length="718" mass="80358">MGHNQKTVLAITLLAIINLVGAQSLTPNIVCDTGKVTVSPPWHNFELCFDSECQMFHHRNTNMIYYLPISPSNGKVKVDIKDDNGTTVLSENCCRPEFCIDSSKFLSKSLLGNPHCWPVGAILSVAVMLYLTVSVILLICWTSKFLTRSKKRCTSNQIKNNSEADQDESTGMEMINTHGFAPTPLSGRFTVTLLIVLYIANSTSACQHGFLRHTTEMVCDQNGKCGYEIWKELLFNRIQSKYCIEIHRHNKTVGMVSIKLSAVKYTCVKSSMFFTRDTDYHIFSSLRCPEMGSCSAGQCDSLQPNETIPELRGSRKYPGYSACDYTCGGILCGCLLPTPACLFYRVAHIPVSKDVYEVFKCQDWIPRIQVEIRSQLFGVNETKNYTIQPYVESKLSTMNVTVLSIRKPDQPLINRRFAQSNHSTIILPELFRNPVECATRDDARKRFHVCENKIICSCSGGTTPHHCKCPDDAIGHLHRDTSNILPLETAYLRIRSEGQNIVAESHEGELTIAIGSTLFTNSSEFIINEQCDIVLHDLVGCYSCVHGSEVIATCTSQHKNEVLVNCQKYSFTVGCSPDGENTTVRINHDSAIVDEACYVTCGDTTTNLTIKGLLVYHQTANLSVFWHNSQETETEWGDLFDFHLPDLNPLVETIKHHWKMVVALAVATTTLLSLTYFLGPVVIIALFKVLYATLKCLAAPFLWMLSVARSLIIEVLRN</sequence>
<dbReference type="STRING" id="53326.A0A016SBY6"/>
<evidence type="ECO:0000259" key="3">
    <source>
        <dbReference type="Pfam" id="PF07245"/>
    </source>
</evidence>
<feature type="domain" description="Phlebovirus glycoprotein G2 fusion" evidence="3">
    <location>
        <begin position="206"/>
        <end position="511"/>
    </location>
</feature>
<dbReference type="Pfam" id="PF07245">
    <property type="entry name" value="Phlebovirus_G2"/>
    <property type="match status" value="1"/>
</dbReference>
<dbReference type="AlphaFoldDB" id="A0A016SBY6"/>
<comment type="caution">
    <text evidence="4">The sequence shown here is derived from an EMBL/GenBank/DDBJ whole genome shotgun (WGS) entry which is preliminary data.</text>
</comment>
<evidence type="ECO:0000256" key="1">
    <source>
        <dbReference type="SAM" id="Phobius"/>
    </source>
</evidence>
<proteinExistence type="predicted"/>
<keyword evidence="1" id="KW-1133">Transmembrane helix</keyword>
<feature type="chain" id="PRO_5001489273" description="Phlebovirus glycoprotein G2 fusion domain-containing protein" evidence="2">
    <location>
        <begin position="23"/>
        <end position="718"/>
    </location>
</feature>
<feature type="transmembrane region" description="Helical" evidence="1">
    <location>
        <begin position="117"/>
        <end position="142"/>
    </location>
</feature>
<reference evidence="5" key="1">
    <citation type="journal article" date="2015" name="Nat. Genet.">
        <title>The genome and transcriptome of the zoonotic hookworm Ancylostoma ceylanicum identify infection-specific gene families.</title>
        <authorList>
            <person name="Schwarz E.M."/>
            <person name="Hu Y."/>
            <person name="Antoshechkin I."/>
            <person name="Miller M.M."/>
            <person name="Sternberg P.W."/>
            <person name="Aroian R.V."/>
        </authorList>
    </citation>
    <scope>NUCLEOTIDE SEQUENCE</scope>
    <source>
        <strain evidence="5">HY135</strain>
    </source>
</reference>
<dbReference type="Proteomes" id="UP000024635">
    <property type="component" value="Unassembled WGS sequence"/>
</dbReference>